<keyword evidence="1" id="KW-0732">Signal</keyword>
<proteinExistence type="predicted"/>
<sequence>MKALSKGLSLLSIIALSTSLFAASASADTSSSISTVPNPTITGPILSVTPGDPSHNYTFGATNMDLANRGYVEEEFFVEGTARQYTTPSLETGTSIENGDKEYKTRIVVRRPANQKNFNGTVLLEWYNVTAGLDIEFDWMLSRDYITRAGYAWVGVSAQRVGVDRLKGWSERYKTLDVTDQGKITNDALSYDIYSQVAQALRNPKGTNPLEGLKVNKIIATGHSQSAGYLARYYNSIHPIHNVIDGFVIRGTSVPLRKDLDTKIFRMMAETDVRQATSSTTYAASDEADSKNLRRWEVAGTSHVDWIQRVGYEPVLIRDLGGITPIQSSRPPFSRIPFTYVQDAAYDYMVKWIDGQAVPPTAPRFSWMADGVTKARDTYGNALGGIRLPEHEVPTGVNTGDNSGPGFERLYGSSEPFKPALLSQLYPNHGSYVSKMNQATNTILKQGFILKDDAELIREAAAKSLIGK</sequence>
<evidence type="ECO:0000313" key="3">
    <source>
        <dbReference type="EMBL" id="MBS4214897.1"/>
    </source>
</evidence>
<evidence type="ECO:0000256" key="1">
    <source>
        <dbReference type="SAM" id="SignalP"/>
    </source>
</evidence>
<dbReference type="Pfam" id="PF20091">
    <property type="entry name" value="Abhydrolase_10"/>
    <property type="match status" value="1"/>
</dbReference>
<comment type="caution">
    <text evidence="3">The sequence shown here is derived from an EMBL/GenBank/DDBJ whole genome shotgun (WGS) entry which is preliminary data.</text>
</comment>
<name>A0A942U8I9_9BACI</name>
<gene>
    <name evidence="3" type="ORF">KHA99_20835</name>
</gene>
<evidence type="ECO:0000313" key="4">
    <source>
        <dbReference type="Proteomes" id="UP000679749"/>
    </source>
</evidence>
<protein>
    <recommendedName>
        <fullName evidence="2">Alpha/beta hydrolase domain-containing protein</fullName>
    </recommendedName>
</protein>
<organism evidence="3 4">
    <name type="scientific">Neobacillus rhizophilus</name>
    <dbReference type="NCBI Taxonomy" id="2833579"/>
    <lineage>
        <taxon>Bacteria</taxon>
        <taxon>Bacillati</taxon>
        <taxon>Bacillota</taxon>
        <taxon>Bacilli</taxon>
        <taxon>Bacillales</taxon>
        <taxon>Bacillaceae</taxon>
        <taxon>Neobacillus</taxon>
    </lineage>
</organism>
<dbReference type="EMBL" id="JAGYPF010000004">
    <property type="protein sequence ID" value="MBS4214897.1"/>
    <property type="molecule type" value="Genomic_DNA"/>
</dbReference>
<accession>A0A942U8I9</accession>
<dbReference type="InterPro" id="IPR045394">
    <property type="entry name" value="Abhydrolase_dom"/>
</dbReference>
<dbReference type="Proteomes" id="UP000679749">
    <property type="component" value="Unassembled WGS sequence"/>
</dbReference>
<feature type="chain" id="PRO_5039148988" description="Alpha/beta hydrolase domain-containing protein" evidence="1">
    <location>
        <begin position="23"/>
        <end position="468"/>
    </location>
</feature>
<evidence type="ECO:0000259" key="2">
    <source>
        <dbReference type="Pfam" id="PF20091"/>
    </source>
</evidence>
<feature type="domain" description="Alpha/beta hydrolase" evidence="2">
    <location>
        <begin position="53"/>
        <end position="457"/>
    </location>
</feature>
<feature type="signal peptide" evidence="1">
    <location>
        <begin position="1"/>
        <end position="22"/>
    </location>
</feature>
<dbReference type="AlphaFoldDB" id="A0A942U8I9"/>
<reference evidence="3" key="1">
    <citation type="submission" date="2021-05" db="EMBL/GenBank/DDBJ databases">
        <title>Novel Bacillus species.</title>
        <authorList>
            <person name="Liu G."/>
        </authorList>
    </citation>
    <scope>NUCLEOTIDE SEQUENCE</scope>
    <source>
        <strain evidence="3">FJAT-49825</strain>
    </source>
</reference>
<keyword evidence="4" id="KW-1185">Reference proteome</keyword>
<dbReference type="RefSeq" id="WP_213119398.1">
    <property type="nucleotide sequence ID" value="NZ_JAGYPF010000004.1"/>
</dbReference>